<evidence type="ECO:0000256" key="9">
    <source>
        <dbReference type="ARBA" id="ARBA00023237"/>
    </source>
</evidence>
<protein>
    <recommendedName>
        <fullName evidence="10">Porin</fullName>
    </recommendedName>
</protein>
<dbReference type="Pfam" id="PF02530">
    <property type="entry name" value="Porin_2"/>
    <property type="match status" value="1"/>
</dbReference>
<reference evidence="11 12" key="1">
    <citation type="submission" date="2019-08" db="EMBL/GenBank/DDBJ databases">
        <title>Bradyrhizobium hipponensis sp. nov., a rhizobium isolated from a Lupinus angustifolius root nodule in Tunisia.</title>
        <authorList>
            <person name="Off K."/>
            <person name="Rejili M."/>
            <person name="Mars M."/>
            <person name="Brachmann A."/>
            <person name="Marin M."/>
        </authorList>
    </citation>
    <scope>NUCLEOTIDE SEQUENCE [LARGE SCALE GENOMIC DNA]</scope>
    <source>
        <strain evidence="11 12">CTAW11</strain>
    </source>
</reference>
<evidence type="ECO:0000256" key="3">
    <source>
        <dbReference type="ARBA" id="ARBA00022452"/>
    </source>
</evidence>
<keyword evidence="5 10" id="KW-0732">Signal</keyword>
<dbReference type="RefSeq" id="WP_148755215.1">
    <property type="nucleotide sequence ID" value="NZ_VSSR01000067.1"/>
</dbReference>
<keyword evidence="8 10" id="KW-0472">Membrane</keyword>
<dbReference type="AlphaFoldDB" id="A0A5S4W2V4"/>
<dbReference type="InterPro" id="IPR003684">
    <property type="entry name" value="Porin_alphabac"/>
</dbReference>
<feature type="signal peptide" evidence="10">
    <location>
        <begin position="1"/>
        <end position="22"/>
    </location>
</feature>
<sequence>MKFKGLLLGSAAALLAVGGAQAADLPVKAKAVEYVKICSLYGAGFYYIPGTDTCIKLGGYVRADAIFGGSGDYAFNYSTAAVNGGSNNRLTNYYYTRARMDLNVDTRTATEYGVVRTYADMIFSYDTANVTSSSPSAFSTGNPSLGLYHAFIQFAGFTMGRTVSIFDAPWQSYPAGGPDTIPGGSNHVTGINQFAYTADFGQGITGSIALEEPTTQSNGQGNLWNASGFASPAAAATALITGSSYGSSDWGGTRSPDIVGAIRVDQAWGLAQFSVGAHNLHAAYYGATEPTGHPSDKWGWAVQGSLSIKNIPTGAGDSINLQAVYTDGMSKENFQVLFPATFVMFSGTGVPGAYQSVGLAGIADGVFGAGGSIETVKTWGVRGGYTHNWSPYWVSAIYGGYAQLKYGDGSKALICGNFASIANAGATCNPDFNFGVVGVNTVWTPVKNLAFTADLSYSRLDQKFSGTITAPAILTAAKPAAVYELKDQNSLTLMLRAQRTF</sequence>
<evidence type="ECO:0000256" key="5">
    <source>
        <dbReference type="ARBA" id="ARBA00022729"/>
    </source>
</evidence>
<proteinExistence type="inferred from homology"/>
<evidence type="ECO:0000256" key="1">
    <source>
        <dbReference type="ARBA" id="ARBA00009521"/>
    </source>
</evidence>
<evidence type="ECO:0000256" key="10">
    <source>
        <dbReference type="RuleBase" id="RU364005"/>
    </source>
</evidence>
<dbReference type="GO" id="GO:0006811">
    <property type="term" value="P:monoatomic ion transport"/>
    <property type="evidence" value="ECO:0007669"/>
    <property type="project" value="UniProtKB-KW"/>
</dbReference>
<dbReference type="GO" id="GO:0009279">
    <property type="term" value="C:cell outer membrane"/>
    <property type="evidence" value="ECO:0007669"/>
    <property type="project" value="UniProtKB-SubCell"/>
</dbReference>
<dbReference type="Proteomes" id="UP000324853">
    <property type="component" value="Unassembled WGS sequence"/>
</dbReference>
<keyword evidence="6 10" id="KW-0406">Ion transport</keyword>
<keyword evidence="9 10" id="KW-0998">Cell outer membrane</keyword>
<evidence type="ECO:0000256" key="7">
    <source>
        <dbReference type="ARBA" id="ARBA00023114"/>
    </source>
</evidence>
<evidence type="ECO:0000313" key="12">
    <source>
        <dbReference type="Proteomes" id="UP000324853"/>
    </source>
</evidence>
<accession>A0A5S4W2V4</accession>
<dbReference type="GO" id="GO:0015288">
    <property type="term" value="F:porin activity"/>
    <property type="evidence" value="ECO:0007669"/>
    <property type="project" value="UniProtKB-KW"/>
</dbReference>
<keyword evidence="2 10" id="KW-0813">Transport</keyword>
<gene>
    <name evidence="11" type="ORF">FXB38_33460</name>
</gene>
<evidence type="ECO:0000256" key="4">
    <source>
        <dbReference type="ARBA" id="ARBA00022692"/>
    </source>
</evidence>
<comment type="function">
    <text evidence="10">Forms passive diffusion pores that allow small molecular weight hydrophilic materials across the outer membrane.</text>
</comment>
<comment type="caution">
    <text evidence="11">The sequence shown here is derived from an EMBL/GenBank/DDBJ whole genome shotgun (WGS) entry which is preliminary data.</text>
</comment>
<dbReference type="GO" id="GO:0046930">
    <property type="term" value="C:pore complex"/>
    <property type="evidence" value="ECO:0007669"/>
    <property type="project" value="UniProtKB-KW"/>
</dbReference>
<comment type="similarity">
    <text evidence="1 10">Belongs to the alphaproteobacteria porin family.</text>
</comment>
<keyword evidence="4 10" id="KW-0812">Transmembrane</keyword>
<comment type="subcellular location">
    <subcellularLocation>
        <location evidence="10">Cell outer membrane</location>
        <topology evidence="10">Multi-pass membrane protein</topology>
    </subcellularLocation>
</comment>
<comment type="domain">
    <text evidence="10">Consists of 16-stranded beta-barrel sheets, with large surface-exposed loops, that form a transmembrane pore at the center of each barrel. The pore is partially ocluded by a peptide loop that folds into the pore lumen.</text>
</comment>
<keyword evidence="7 10" id="KW-0626">Porin</keyword>
<feature type="chain" id="PRO_5024468465" description="Porin" evidence="10">
    <location>
        <begin position="23"/>
        <end position="501"/>
    </location>
</feature>
<name>A0A5S4W2V4_9BRAD</name>
<organism evidence="11 12">
    <name type="scientific">Bradyrhizobium cytisi</name>
    <dbReference type="NCBI Taxonomy" id="515489"/>
    <lineage>
        <taxon>Bacteria</taxon>
        <taxon>Pseudomonadati</taxon>
        <taxon>Pseudomonadota</taxon>
        <taxon>Alphaproteobacteria</taxon>
        <taxon>Hyphomicrobiales</taxon>
        <taxon>Nitrobacteraceae</taxon>
        <taxon>Bradyrhizobium</taxon>
    </lineage>
</organism>
<evidence type="ECO:0000256" key="6">
    <source>
        <dbReference type="ARBA" id="ARBA00023065"/>
    </source>
</evidence>
<keyword evidence="12" id="KW-1185">Reference proteome</keyword>
<evidence type="ECO:0000256" key="2">
    <source>
        <dbReference type="ARBA" id="ARBA00022448"/>
    </source>
</evidence>
<evidence type="ECO:0000313" key="11">
    <source>
        <dbReference type="EMBL" id="TYL75139.1"/>
    </source>
</evidence>
<keyword evidence="3 10" id="KW-1134">Transmembrane beta strand</keyword>
<dbReference type="OrthoDB" id="7801681at2"/>
<dbReference type="EMBL" id="VSSR01000067">
    <property type="protein sequence ID" value="TYL75139.1"/>
    <property type="molecule type" value="Genomic_DNA"/>
</dbReference>
<evidence type="ECO:0000256" key="8">
    <source>
        <dbReference type="ARBA" id="ARBA00023136"/>
    </source>
</evidence>